<feature type="compositionally biased region" description="Acidic residues" evidence="1">
    <location>
        <begin position="89"/>
        <end position="98"/>
    </location>
</feature>
<protein>
    <submittedName>
        <fullName evidence="2">Uncharacterized protein</fullName>
    </submittedName>
</protein>
<dbReference type="Proteomes" id="UP001141552">
    <property type="component" value="Unassembled WGS sequence"/>
</dbReference>
<evidence type="ECO:0000313" key="3">
    <source>
        <dbReference type="Proteomes" id="UP001141552"/>
    </source>
</evidence>
<feature type="region of interest" description="Disordered" evidence="1">
    <location>
        <begin position="1"/>
        <end position="99"/>
    </location>
</feature>
<dbReference type="AlphaFoldDB" id="A0A9Q0F872"/>
<evidence type="ECO:0000256" key="1">
    <source>
        <dbReference type="SAM" id="MobiDB-lite"/>
    </source>
</evidence>
<organism evidence="2 3">
    <name type="scientific">Turnera subulata</name>
    <dbReference type="NCBI Taxonomy" id="218843"/>
    <lineage>
        <taxon>Eukaryota</taxon>
        <taxon>Viridiplantae</taxon>
        <taxon>Streptophyta</taxon>
        <taxon>Embryophyta</taxon>
        <taxon>Tracheophyta</taxon>
        <taxon>Spermatophyta</taxon>
        <taxon>Magnoliopsida</taxon>
        <taxon>eudicotyledons</taxon>
        <taxon>Gunneridae</taxon>
        <taxon>Pentapetalae</taxon>
        <taxon>rosids</taxon>
        <taxon>fabids</taxon>
        <taxon>Malpighiales</taxon>
        <taxon>Passifloraceae</taxon>
        <taxon>Turnera</taxon>
    </lineage>
</organism>
<evidence type="ECO:0000313" key="2">
    <source>
        <dbReference type="EMBL" id="KAJ4826748.1"/>
    </source>
</evidence>
<dbReference type="EMBL" id="JAKUCV010006590">
    <property type="protein sequence ID" value="KAJ4826748.1"/>
    <property type="molecule type" value="Genomic_DNA"/>
</dbReference>
<reference evidence="2" key="2">
    <citation type="journal article" date="2023" name="Plants (Basel)">
        <title>Annotation of the Turnera subulata (Passifloraceae) Draft Genome Reveals the S-Locus Evolved after the Divergence of Turneroideae from Passifloroideae in a Stepwise Manner.</title>
        <authorList>
            <person name="Henning P.M."/>
            <person name="Roalson E.H."/>
            <person name="Mir W."/>
            <person name="McCubbin A.G."/>
            <person name="Shore J.S."/>
        </authorList>
    </citation>
    <scope>NUCLEOTIDE SEQUENCE</scope>
    <source>
        <strain evidence="2">F60SS</strain>
    </source>
</reference>
<proteinExistence type="predicted"/>
<comment type="caution">
    <text evidence="2">The sequence shown here is derived from an EMBL/GenBank/DDBJ whole genome shotgun (WGS) entry which is preliminary data.</text>
</comment>
<reference evidence="2" key="1">
    <citation type="submission" date="2022-02" db="EMBL/GenBank/DDBJ databases">
        <authorList>
            <person name="Henning P.M."/>
            <person name="McCubbin A.G."/>
            <person name="Shore J.S."/>
        </authorList>
    </citation>
    <scope>NUCLEOTIDE SEQUENCE</scope>
    <source>
        <strain evidence="2">F60SS</strain>
        <tissue evidence="2">Leaves</tissue>
    </source>
</reference>
<keyword evidence="3" id="KW-1185">Reference proteome</keyword>
<gene>
    <name evidence="2" type="ORF">Tsubulata_050773</name>
</gene>
<sequence length="243" mass="27508">MGRVGTRSGKGSCSCNKEGEAPYPTIPTTNPCPYALRSRSSQPAYAWSPRKHQLSRPAPPPASRRRRAAALTSSRRGHKRQQRLQTKEEEGEDDDDEPIASQEVVQKYFAVLAGEPAQLAIDYYKKTKEGNQLELTKVIHGCDAINCLGVVTHLQFQAEISDPYPRSTTVYAQIHRASYSHDFKKHASRVFFRDSPPEHPLLKYDSKRDWFDYPFDCPECGLDALDPLKSEDVLERLKFEGPE</sequence>
<name>A0A9Q0F872_9ROSI</name>
<accession>A0A9Q0F872</accession>